<evidence type="ECO:0000313" key="1">
    <source>
        <dbReference type="EMBL" id="JAH27950.1"/>
    </source>
</evidence>
<protein>
    <submittedName>
        <fullName evidence="1">Uncharacterized protein</fullName>
    </submittedName>
</protein>
<reference evidence="1" key="1">
    <citation type="submission" date="2014-11" db="EMBL/GenBank/DDBJ databases">
        <authorList>
            <person name="Amaro Gonzalez C."/>
        </authorList>
    </citation>
    <scope>NUCLEOTIDE SEQUENCE</scope>
</reference>
<reference evidence="1" key="2">
    <citation type="journal article" date="2015" name="Fish Shellfish Immunol.">
        <title>Early steps in the European eel (Anguilla anguilla)-Vibrio vulnificus interaction in the gills: Role of the RtxA13 toxin.</title>
        <authorList>
            <person name="Callol A."/>
            <person name="Pajuelo D."/>
            <person name="Ebbesson L."/>
            <person name="Teles M."/>
            <person name="MacKenzie S."/>
            <person name="Amaro C."/>
        </authorList>
    </citation>
    <scope>NUCLEOTIDE SEQUENCE</scope>
</reference>
<accession>A0A0E9RHL4</accession>
<dbReference type="AlphaFoldDB" id="A0A0E9RHL4"/>
<sequence>MQGGCKNIIFLLKCNMLFVI</sequence>
<name>A0A0E9RHL4_ANGAN</name>
<proteinExistence type="predicted"/>
<organism evidence="1">
    <name type="scientific">Anguilla anguilla</name>
    <name type="common">European freshwater eel</name>
    <name type="synonym">Muraena anguilla</name>
    <dbReference type="NCBI Taxonomy" id="7936"/>
    <lineage>
        <taxon>Eukaryota</taxon>
        <taxon>Metazoa</taxon>
        <taxon>Chordata</taxon>
        <taxon>Craniata</taxon>
        <taxon>Vertebrata</taxon>
        <taxon>Euteleostomi</taxon>
        <taxon>Actinopterygii</taxon>
        <taxon>Neopterygii</taxon>
        <taxon>Teleostei</taxon>
        <taxon>Anguilliformes</taxon>
        <taxon>Anguillidae</taxon>
        <taxon>Anguilla</taxon>
    </lineage>
</organism>
<dbReference type="EMBL" id="GBXM01080627">
    <property type="protein sequence ID" value="JAH27950.1"/>
    <property type="molecule type" value="Transcribed_RNA"/>
</dbReference>